<dbReference type="Gene3D" id="1.10.575.10">
    <property type="entry name" value="P1 Nuclease"/>
    <property type="match status" value="1"/>
</dbReference>
<name>A0A9W4UDQ3_9PLEO</name>
<protein>
    <submittedName>
        <fullName evidence="9">Uncharacterized protein</fullName>
    </submittedName>
</protein>
<dbReference type="GO" id="GO:0006308">
    <property type="term" value="P:DNA catabolic process"/>
    <property type="evidence" value="ECO:0007669"/>
    <property type="project" value="InterPro"/>
</dbReference>
<evidence type="ECO:0000256" key="6">
    <source>
        <dbReference type="ARBA" id="ARBA00023157"/>
    </source>
</evidence>
<dbReference type="GO" id="GO:0046872">
    <property type="term" value="F:metal ion binding"/>
    <property type="evidence" value="ECO:0007669"/>
    <property type="project" value="UniProtKB-KW"/>
</dbReference>
<gene>
    <name evidence="9" type="ORF">PDIGIT_LOCUS6168</name>
</gene>
<dbReference type="PANTHER" id="PTHR33146">
    <property type="entry name" value="ENDONUCLEASE 4"/>
    <property type="match status" value="1"/>
</dbReference>
<keyword evidence="2" id="KW-0540">Nuclease</keyword>
<dbReference type="InterPro" id="IPR008947">
    <property type="entry name" value="PLipase_C/P1_nuclease_dom_sf"/>
</dbReference>
<proteinExistence type="inferred from homology"/>
<evidence type="ECO:0000313" key="10">
    <source>
        <dbReference type="Proteomes" id="UP001152607"/>
    </source>
</evidence>
<evidence type="ECO:0000256" key="3">
    <source>
        <dbReference type="ARBA" id="ARBA00022723"/>
    </source>
</evidence>
<dbReference type="AlphaFoldDB" id="A0A9W4UDQ3"/>
<keyword evidence="4" id="KW-0255">Endonuclease</keyword>
<dbReference type="PANTHER" id="PTHR33146:SF26">
    <property type="entry name" value="ENDONUCLEASE 4"/>
    <property type="match status" value="1"/>
</dbReference>
<accession>A0A9W4UDQ3</accession>
<dbReference type="OrthoDB" id="441446at2759"/>
<dbReference type="GO" id="GO:0016788">
    <property type="term" value="F:hydrolase activity, acting on ester bonds"/>
    <property type="evidence" value="ECO:0007669"/>
    <property type="project" value="InterPro"/>
</dbReference>
<keyword evidence="6" id="KW-1015">Disulfide bond</keyword>
<comment type="similarity">
    <text evidence="1">Belongs to the nuclease type I family.</text>
</comment>
<dbReference type="Pfam" id="PF02265">
    <property type="entry name" value="S1-P1_nuclease"/>
    <property type="match status" value="1"/>
</dbReference>
<keyword evidence="8" id="KW-0732">Signal</keyword>
<comment type="caution">
    <text evidence="9">The sequence shown here is derived from an EMBL/GenBank/DDBJ whole genome shotgun (WGS) entry which is preliminary data.</text>
</comment>
<evidence type="ECO:0000256" key="2">
    <source>
        <dbReference type="ARBA" id="ARBA00022722"/>
    </source>
</evidence>
<feature type="chain" id="PRO_5040855738" evidence="8">
    <location>
        <begin position="22"/>
        <end position="341"/>
    </location>
</feature>
<dbReference type="GO" id="GO:0003676">
    <property type="term" value="F:nucleic acid binding"/>
    <property type="evidence" value="ECO:0007669"/>
    <property type="project" value="InterPro"/>
</dbReference>
<reference evidence="9" key="1">
    <citation type="submission" date="2023-01" db="EMBL/GenBank/DDBJ databases">
        <authorList>
            <person name="Van Ghelder C."/>
            <person name="Rancurel C."/>
        </authorList>
    </citation>
    <scope>NUCLEOTIDE SEQUENCE</scope>
    <source>
        <strain evidence="9">CNCM I-4278</strain>
    </source>
</reference>
<sequence>MARTTASAFLSILLLSAETAAWGNLGHTTVALIAQSFLSPQTVNFTQSLLNDTSSTFLANVATWADSYRKEPGGEFSGVYHYIDALDSPPASCDVDYDRDCPEEGCIVSAIANYTTRVQSSNVSFAERQKALKWIIHFVGDIHQPLHVENLAVGGNLINVTFEGASANLHRIWDSDMPEKLIGGYALEDALDWSSSLLEDIKAGGKYANQSSTWLTGIDVNDAIASSMHWAQDANAYVCSTVVPEGQEAVEGKELEGEYYDAAIPVIQQQIAKAGYRLAAWLNLIVTGQTGVGGEYVSLTRPAWKRWEDGKREVQLEDWMVEARRVRRAFGSDCGPAGHHH</sequence>
<evidence type="ECO:0000256" key="8">
    <source>
        <dbReference type="SAM" id="SignalP"/>
    </source>
</evidence>
<keyword evidence="10" id="KW-1185">Reference proteome</keyword>
<evidence type="ECO:0000313" key="9">
    <source>
        <dbReference type="EMBL" id="CAI6333132.1"/>
    </source>
</evidence>
<keyword evidence="7" id="KW-0325">Glycoprotein</keyword>
<dbReference type="GO" id="GO:0004519">
    <property type="term" value="F:endonuclease activity"/>
    <property type="evidence" value="ECO:0007669"/>
    <property type="project" value="UniProtKB-KW"/>
</dbReference>
<organism evidence="9 10">
    <name type="scientific">Periconia digitata</name>
    <dbReference type="NCBI Taxonomy" id="1303443"/>
    <lineage>
        <taxon>Eukaryota</taxon>
        <taxon>Fungi</taxon>
        <taxon>Dikarya</taxon>
        <taxon>Ascomycota</taxon>
        <taxon>Pezizomycotina</taxon>
        <taxon>Dothideomycetes</taxon>
        <taxon>Pleosporomycetidae</taxon>
        <taxon>Pleosporales</taxon>
        <taxon>Massarineae</taxon>
        <taxon>Periconiaceae</taxon>
        <taxon>Periconia</taxon>
    </lineage>
</organism>
<dbReference type="InterPro" id="IPR003154">
    <property type="entry name" value="S1/P1nuclease"/>
</dbReference>
<keyword evidence="3" id="KW-0479">Metal-binding</keyword>
<dbReference type="Proteomes" id="UP001152607">
    <property type="component" value="Unassembled WGS sequence"/>
</dbReference>
<feature type="signal peptide" evidence="8">
    <location>
        <begin position="1"/>
        <end position="21"/>
    </location>
</feature>
<evidence type="ECO:0000256" key="5">
    <source>
        <dbReference type="ARBA" id="ARBA00022801"/>
    </source>
</evidence>
<evidence type="ECO:0000256" key="1">
    <source>
        <dbReference type="ARBA" id="ARBA00009547"/>
    </source>
</evidence>
<dbReference type="SUPFAM" id="SSF48537">
    <property type="entry name" value="Phospholipase C/P1 nuclease"/>
    <property type="match status" value="1"/>
</dbReference>
<keyword evidence="5" id="KW-0378">Hydrolase</keyword>
<evidence type="ECO:0000256" key="4">
    <source>
        <dbReference type="ARBA" id="ARBA00022759"/>
    </source>
</evidence>
<dbReference type="CDD" id="cd11010">
    <property type="entry name" value="S1-P1_nuclease"/>
    <property type="match status" value="1"/>
</dbReference>
<evidence type="ECO:0000256" key="7">
    <source>
        <dbReference type="ARBA" id="ARBA00023180"/>
    </source>
</evidence>
<dbReference type="EMBL" id="CAOQHR010000004">
    <property type="protein sequence ID" value="CAI6333132.1"/>
    <property type="molecule type" value="Genomic_DNA"/>
</dbReference>